<gene>
    <name evidence="1" type="ordered locus">Deipe_2707</name>
</gene>
<dbReference type="PATRIC" id="fig|937777.3.peg.2719"/>
<sequence length="64" mass="7117">MKLLSRADVLLAGRPELMQALRNDPAVFIASPLNGLRPQQKRKVRAVAKKIHAVLRTQPPLLPL</sequence>
<reference evidence="2" key="1">
    <citation type="submission" date="2012-03" db="EMBL/GenBank/DDBJ databases">
        <title>Complete sequence of chromosome of Deinococcus peraridilitoris DSM 19664.</title>
        <authorList>
            <person name="Lucas S."/>
            <person name="Copeland A."/>
            <person name="Lapidus A."/>
            <person name="Glavina del Rio T."/>
            <person name="Dalin E."/>
            <person name="Tice H."/>
            <person name="Bruce D."/>
            <person name="Goodwin L."/>
            <person name="Pitluck S."/>
            <person name="Peters L."/>
            <person name="Mikhailova N."/>
            <person name="Lu M."/>
            <person name="Kyrpides N."/>
            <person name="Mavromatis K."/>
            <person name="Ivanova N."/>
            <person name="Brettin T."/>
            <person name="Detter J.C."/>
            <person name="Han C."/>
            <person name="Larimer F."/>
            <person name="Land M."/>
            <person name="Hauser L."/>
            <person name="Markowitz V."/>
            <person name="Cheng J.-F."/>
            <person name="Hugenholtz P."/>
            <person name="Woyke T."/>
            <person name="Wu D."/>
            <person name="Pukall R."/>
            <person name="Steenblock K."/>
            <person name="Brambilla E."/>
            <person name="Klenk H.-P."/>
            <person name="Eisen J.A."/>
        </authorList>
    </citation>
    <scope>NUCLEOTIDE SEQUENCE [LARGE SCALE GENOMIC DNA]</scope>
    <source>
        <strain evidence="2">DSM 19664 / LMG 22246 / CIP 109416 / KR-200</strain>
    </source>
</reference>
<dbReference type="AlphaFoldDB" id="L0A4S9"/>
<dbReference type="EMBL" id="CP003382">
    <property type="protein sequence ID" value="AFZ68172.1"/>
    <property type="molecule type" value="Genomic_DNA"/>
</dbReference>
<evidence type="ECO:0000313" key="2">
    <source>
        <dbReference type="Proteomes" id="UP000010467"/>
    </source>
</evidence>
<dbReference type="HOGENOM" id="CLU_2860289_0_0_0"/>
<dbReference type="Proteomes" id="UP000010467">
    <property type="component" value="Chromosome"/>
</dbReference>
<dbReference type="KEGG" id="dpd:Deipe_2707"/>
<accession>L0A4S9</accession>
<evidence type="ECO:0000313" key="1">
    <source>
        <dbReference type="EMBL" id="AFZ68172.1"/>
    </source>
</evidence>
<protein>
    <submittedName>
        <fullName evidence="1">Uncharacterized protein</fullName>
    </submittedName>
</protein>
<dbReference type="STRING" id="937777.Deipe_2707"/>
<proteinExistence type="predicted"/>
<organism evidence="1 2">
    <name type="scientific">Deinococcus peraridilitoris (strain DSM 19664 / LMG 22246 / CIP 109416 / KR-200)</name>
    <dbReference type="NCBI Taxonomy" id="937777"/>
    <lineage>
        <taxon>Bacteria</taxon>
        <taxon>Thermotogati</taxon>
        <taxon>Deinococcota</taxon>
        <taxon>Deinococci</taxon>
        <taxon>Deinococcales</taxon>
        <taxon>Deinococcaceae</taxon>
        <taxon>Deinococcus</taxon>
    </lineage>
</organism>
<keyword evidence="2" id="KW-1185">Reference proteome</keyword>
<name>L0A4S9_DEIPD</name>